<dbReference type="Pfam" id="PF04773">
    <property type="entry name" value="FecR"/>
    <property type="match status" value="1"/>
</dbReference>
<dbReference type="PANTHER" id="PTHR38731">
    <property type="entry name" value="LIPL45-RELATED LIPOPROTEIN-RELATED"/>
    <property type="match status" value="1"/>
</dbReference>
<accession>A0A1I4V139</accession>
<dbReference type="OrthoDB" id="369729at2"/>
<dbReference type="STRING" id="83765.SAMN05660284_00071"/>
<proteinExistence type="predicted"/>
<dbReference type="Proteomes" id="UP000242869">
    <property type="component" value="Unassembled WGS sequence"/>
</dbReference>
<reference evidence="4" key="1">
    <citation type="submission" date="2016-10" db="EMBL/GenBank/DDBJ databases">
        <authorList>
            <person name="Varghese N."/>
            <person name="Submissions S."/>
        </authorList>
    </citation>
    <scope>NUCLEOTIDE SEQUENCE [LARGE SCALE GENOMIC DNA]</scope>
    <source>
        <strain evidence="4">DSM 6150</strain>
    </source>
</reference>
<feature type="chain" id="PRO_5017263215" evidence="1">
    <location>
        <begin position="21"/>
        <end position="147"/>
    </location>
</feature>
<feature type="domain" description="FecR protein" evidence="2">
    <location>
        <begin position="57"/>
        <end position="144"/>
    </location>
</feature>
<evidence type="ECO:0000313" key="3">
    <source>
        <dbReference type="EMBL" id="SFM94861.1"/>
    </source>
</evidence>
<evidence type="ECO:0000256" key="1">
    <source>
        <dbReference type="SAM" id="SignalP"/>
    </source>
</evidence>
<keyword evidence="1" id="KW-0732">Signal</keyword>
<gene>
    <name evidence="3" type="ORF">SAMN05660284_00071</name>
</gene>
<dbReference type="PANTHER" id="PTHR38731:SF1">
    <property type="entry name" value="FECR PROTEIN DOMAIN-CONTAINING PROTEIN"/>
    <property type="match status" value="1"/>
</dbReference>
<dbReference type="EMBL" id="FOVE01000001">
    <property type="protein sequence ID" value="SFM94861.1"/>
    <property type="molecule type" value="Genomic_DNA"/>
</dbReference>
<dbReference type="RefSeq" id="WP_091189526.1">
    <property type="nucleotide sequence ID" value="NZ_FOVE01000001.1"/>
</dbReference>
<protein>
    <submittedName>
        <fullName evidence="3">FecR family protein</fullName>
    </submittedName>
</protein>
<feature type="signal peptide" evidence="1">
    <location>
        <begin position="1"/>
        <end position="20"/>
    </location>
</feature>
<sequence length="147" mass="15483">MKTLMRGLFFLMLLSAPAIAEQPEMIGHVRTLQGNASIIRGGVALPAVVGAGVKQGDLIRTDKLGAVGIVLIDDTTISLGSGSELLLSQYNFDPKGGKFSLVMRMVKGTFSFLSGMIGKLAPDSVQLAIPEATIAVRGTKLLVEIKD</sequence>
<keyword evidence="4" id="KW-1185">Reference proteome</keyword>
<organism evidence="3 4">
    <name type="scientific">Formivibrio citricus</name>
    <dbReference type="NCBI Taxonomy" id="83765"/>
    <lineage>
        <taxon>Bacteria</taxon>
        <taxon>Pseudomonadati</taxon>
        <taxon>Pseudomonadota</taxon>
        <taxon>Betaproteobacteria</taxon>
        <taxon>Neisseriales</taxon>
        <taxon>Chitinibacteraceae</taxon>
        <taxon>Formivibrio</taxon>
    </lineage>
</organism>
<name>A0A1I4V139_9NEIS</name>
<evidence type="ECO:0000259" key="2">
    <source>
        <dbReference type="Pfam" id="PF04773"/>
    </source>
</evidence>
<dbReference type="AlphaFoldDB" id="A0A1I4V139"/>
<evidence type="ECO:0000313" key="4">
    <source>
        <dbReference type="Proteomes" id="UP000242869"/>
    </source>
</evidence>
<dbReference type="InterPro" id="IPR006860">
    <property type="entry name" value="FecR"/>
</dbReference>